<dbReference type="PANTHER" id="PTHR46093">
    <property type="entry name" value="ACYL-COA-BINDING DOMAIN-CONTAINING PROTEIN 5"/>
    <property type="match status" value="1"/>
</dbReference>
<feature type="domain" description="Attractin/MKLN-like beta-propeller" evidence="4">
    <location>
        <begin position="74"/>
        <end position="330"/>
    </location>
</feature>
<dbReference type="InterPro" id="IPR056737">
    <property type="entry name" value="Beta-prop_ATRN-MKLN-like"/>
</dbReference>
<evidence type="ECO:0000256" key="2">
    <source>
        <dbReference type="ARBA" id="ARBA00022737"/>
    </source>
</evidence>
<dbReference type="SUPFAM" id="SSF117281">
    <property type="entry name" value="Kelch motif"/>
    <property type="match status" value="1"/>
</dbReference>
<proteinExistence type="predicted"/>
<evidence type="ECO:0000256" key="1">
    <source>
        <dbReference type="ARBA" id="ARBA00022441"/>
    </source>
</evidence>
<protein>
    <recommendedName>
        <fullName evidence="4">Attractin/MKLN-like beta-propeller domain-containing protein</fullName>
    </recommendedName>
</protein>
<dbReference type="SUPFAM" id="SSF50965">
    <property type="entry name" value="Galactose oxidase, central domain"/>
    <property type="match status" value="1"/>
</dbReference>
<gene>
    <name evidence="5" type="ORF">PDE001_LOCUS4463</name>
</gene>
<organism evidence="5 6">
    <name type="scientific">Peronospora destructor</name>
    <dbReference type="NCBI Taxonomy" id="86335"/>
    <lineage>
        <taxon>Eukaryota</taxon>
        <taxon>Sar</taxon>
        <taxon>Stramenopiles</taxon>
        <taxon>Oomycota</taxon>
        <taxon>Peronosporomycetes</taxon>
        <taxon>Peronosporales</taxon>
        <taxon>Peronosporaceae</taxon>
        <taxon>Peronospora</taxon>
    </lineage>
</organism>
<accession>A0AAV0U3S3</accession>
<keyword evidence="6" id="KW-1185">Reference proteome</keyword>
<dbReference type="InterPro" id="IPR011043">
    <property type="entry name" value="Gal_Oxase/kelch_b-propeller"/>
</dbReference>
<dbReference type="Gene3D" id="2.120.10.80">
    <property type="entry name" value="Kelch-type beta propeller"/>
    <property type="match status" value="2"/>
</dbReference>
<evidence type="ECO:0000313" key="6">
    <source>
        <dbReference type="Proteomes" id="UP001162029"/>
    </source>
</evidence>
<feature type="region of interest" description="Disordered" evidence="3">
    <location>
        <begin position="476"/>
        <end position="503"/>
    </location>
</feature>
<keyword evidence="1" id="KW-0880">Kelch repeat</keyword>
<dbReference type="EMBL" id="CANTFM010000807">
    <property type="protein sequence ID" value="CAI5730294.1"/>
    <property type="molecule type" value="Genomic_DNA"/>
</dbReference>
<feature type="compositionally biased region" description="Low complexity" evidence="3">
    <location>
        <begin position="476"/>
        <end position="488"/>
    </location>
</feature>
<dbReference type="Proteomes" id="UP001162029">
    <property type="component" value="Unassembled WGS sequence"/>
</dbReference>
<sequence length="503" mass="56627">MAITPVIIAKREDCIDMKEVKMTTYGSTTTGSRLEVRSWEKLYPHGDVYSPRTGHTVTSQDGKVYVFGGTDRRRRQQDLYQLDVESSTWSQVQTHGVLPPRRSGALGVIHASDMFIFGGYDGRDGNYFNDLYYFSFDDQRWSQMPSVAEDRPEARTDHIMVLHLSSIYIFGGYNGSSRFNDLCGYDIQAQRWMQLETSGAVPSRRFGHSGVVHTATNRLIIFGGWDGRETLNDLYEYSFITNKWRQLESSGISPPHRYRHTAVIFGDNMFVFGGVDKTHSRFNDLQRLDLVTNTWSEVCTTGSVPSSRTFHRAVVVGSKMYLLGGYDGTDRLQDLYSIDIGALTPPSLLEICADYVRANLDTVLATTTFTGVPQDIIDHVVFKRDLEGRLRGKCKLCRPGRCCVYRMQKMEPCPQDEEEPTRADLCGCVCGHSALYHEVVEESTLYGKKPIGLSSTKVLMLCGSIYKRLFDSTAPTSSTLSLLSSPRSHYSDDSSNNEKECLA</sequence>
<dbReference type="InterPro" id="IPR006652">
    <property type="entry name" value="Kelch_1"/>
</dbReference>
<reference evidence="5" key="1">
    <citation type="submission" date="2022-12" db="EMBL/GenBank/DDBJ databases">
        <authorList>
            <person name="Webb A."/>
        </authorList>
    </citation>
    <scope>NUCLEOTIDE SEQUENCE</scope>
    <source>
        <strain evidence="5">Pd1</strain>
    </source>
</reference>
<evidence type="ECO:0000256" key="3">
    <source>
        <dbReference type="SAM" id="MobiDB-lite"/>
    </source>
</evidence>
<dbReference type="PANTHER" id="PTHR46093:SF18">
    <property type="entry name" value="FIBRONECTIN TYPE-III DOMAIN-CONTAINING PROTEIN"/>
    <property type="match status" value="1"/>
</dbReference>
<name>A0AAV0U3S3_9STRA</name>
<dbReference type="SMART" id="SM00612">
    <property type="entry name" value="Kelch"/>
    <property type="match status" value="5"/>
</dbReference>
<dbReference type="InterPro" id="IPR015915">
    <property type="entry name" value="Kelch-typ_b-propeller"/>
</dbReference>
<feature type="compositionally biased region" description="Basic and acidic residues" evidence="3">
    <location>
        <begin position="489"/>
        <end position="503"/>
    </location>
</feature>
<dbReference type="AlphaFoldDB" id="A0AAV0U3S3"/>
<evidence type="ECO:0000313" key="5">
    <source>
        <dbReference type="EMBL" id="CAI5730294.1"/>
    </source>
</evidence>
<evidence type="ECO:0000259" key="4">
    <source>
        <dbReference type="Pfam" id="PF24981"/>
    </source>
</evidence>
<keyword evidence="2" id="KW-0677">Repeat</keyword>
<comment type="caution">
    <text evidence="5">The sequence shown here is derived from an EMBL/GenBank/DDBJ whole genome shotgun (WGS) entry which is preliminary data.</text>
</comment>
<dbReference type="Pfam" id="PF24981">
    <property type="entry name" value="Beta-prop_ATRN-LZTR1"/>
    <property type="match status" value="1"/>
</dbReference>